<dbReference type="Proteomes" id="UP001063228">
    <property type="component" value="Chromosome"/>
</dbReference>
<dbReference type="RefSeq" id="WP_263269945.1">
    <property type="nucleotide sequence ID" value="NZ_CP081201.1"/>
</dbReference>
<keyword evidence="2" id="KW-1185">Reference proteome</keyword>
<dbReference type="EMBL" id="CP081201">
    <property type="protein sequence ID" value="UXZ96950.1"/>
    <property type="molecule type" value="Genomic_DNA"/>
</dbReference>
<reference evidence="1" key="1">
    <citation type="submission" date="2021-08" db="EMBL/GenBank/DDBJ databases">
        <title>Complete genome sequence of Pseudomonas phytophila.</title>
        <authorList>
            <person name="Weir B.S."/>
            <person name="Templeton M.D."/>
            <person name="Arshed S."/>
            <person name="Andersen M.T."/>
            <person name="Jayaraman J."/>
        </authorList>
    </citation>
    <scope>NUCLEOTIDE SEQUENCE</scope>
    <source>
        <strain evidence="1">ICMP 23753</strain>
    </source>
</reference>
<evidence type="ECO:0008006" key="3">
    <source>
        <dbReference type="Google" id="ProtNLM"/>
    </source>
</evidence>
<proteinExistence type="predicted"/>
<gene>
    <name evidence="1" type="ORF">K3169_03280</name>
</gene>
<dbReference type="InterPro" id="IPR013783">
    <property type="entry name" value="Ig-like_fold"/>
</dbReference>
<evidence type="ECO:0000313" key="1">
    <source>
        <dbReference type="EMBL" id="UXZ96950.1"/>
    </source>
</evidence>
<sequence>MNANYPLPLVVEAPSGVLKPEDAENGATVRVTYVMLDTDLIFLSWDGRVDLLAPKLGNSSGAVEFLVPSAAVDDARGKTIEVIYTVLRSGSAEPSIALDLVVDIDRRYPQPLVVEADDGVLDPSNAVNGATVRVTYEMLDTDLILLSWDGRADLLAPKRGNVTGTVDFSVPPAAVVEAADRTIEVVYTVIRSGTTQASIALDLTVEAVDTEVKPVILKVTGAKGDVENGGVTPDNLLTLSGTAGFGVTLDVFDNAYPIETIVAEGDGSWRLTLSGLTETHHSITAKTAGGQLVSDAWSFTVVATKAPVASRIQGAAGV</sequence>
<accession>A0ABY6FGD8</accession>
<name>A0ABY6FGD8_9PSED</name>
<organism evidence="1 2">
    <name type="scientific">Pseudomonas phytophila</name>
    <dbReference type="NCBI Taxonomy" id="2867264"/>
    <lineage>
        <taxon>Bacteria</taxon>
        <taxon>Pseudomonadati</taxon>
        <taxon>Pseudomonadota</taxon>
        <taxon>Gammaproteobacteria</taxon>
        <taxon>Pseudomonadales</taxon>
        <taxon>Pseudomonadaceae</taxon>
        <taxon>Pseudomonas</taxon>
    </lineage>
</organism>
<dbReference type="Gene3D" id="2.60.40.10">
    <property type="entry name" value="Immunoglobulins"/>
    <property type="match status" value="1"/>
</dbReference>
<evidence type="ECO:0000313" key="2">
    <source>
        <dbReference type="Proteomes" id="UP001063228"/>
    </source>
</evidence>
<protein>
    <recommendedName>
        <fullName evidence="3">Bacterial Ig-like domain-containing protein</fullName>
    </recommendedName>
</protein>